<keyword evidence="1" id="KW-1133">Transmembrane helix</keyword>
<evidence type="ECO:0000313" key="2">
    <source>
        <dbReference type="EMBL" id="HIQ69538.1"/>
    </source>
</evidence>
<comment type="caution">
    <text evidence="2">The sequence shown here is derived from an EMBL/GenBank/DDBJ whole genome shotgun (WGS) entry which is preliminary data.</text>
</comment>
<gene>
    <name evidence="2" type="ORF">IAA67_04310</name>
</gene>
<evidence type="ECO:0000313" key="3">
    <source>
        <dbReference type="Proteomes" id="UP000886874"/>
    </source>
</evidence>
<name>A0A9D0Z7X8_9FIRM</name>
<keyword evidence="1" id="KW-0472">Membrane</keyword>
<reference evidence="2" key="1">
    <citation type="submission" date="2020-10" db="EMBL/GenBank/DDBJ databases">
        <authorList>
            <person name="Gilroy R."/>
        </authorList>
    </citation>
    <scope>NUCLEOTIDE SEQUENCE</scope>
    <source>
        <strain evidence="2">ChiSjej2B20-13462</strain>
    </source>
</reference>
<sequence length="84" mass="9154">MGRGQKPGREAKQQRAFNAILGTALVFLGCVLAVNFVSHIRNSAVFPAAISGLGALLFFAVGVILFSDLIRRRRQPPSQDQEEE</sequence>
<dbReference type="EMBL" id="DVFN01000065">
    <property type="protein sequence ID" value="HIQ69538.1"/>
    <property type="molecule type" value="Genomic_DNA"/>
</dbReference>
<accession>A0A9D0Z7X8</accession>
<dbReference type="AlphaFoldDB" id="A0A9D0Z7X8"/>
<dbReference type="PROSITE" id="PS51257">
    <property type="entry name" value="PROKAR_LIPOPROTEIN"/>
    <property type="match status" value="1"/>
</dbReference>
<organism evidence="2 3">
    <name type="scientific">Candidatus Avoscillospira stercorigallinarum</name>
    <dbReference type="NCBI Taxonomy" id="2840708"/>
    <lineage>
        <taxon>Bacteria</taxon>
        <taxon>Bacillati</taxon>
        <taxon>Bacillota</taxon>
        <taxon>Clostridia</taxon>
        <taxon>Eubacteriales</taxon>
        <taxon>Oscillospiraceae</taxon>
        <taxon>Oscillospiraceae incertae sedis</taxon>
        <taxon>Candidatus Avoscillospira</taxon>
    </lineage>
</organism>
<reference evidence="2" key="2">
    <citation type="journal article" date="2021" name="PeerJ">
        <title>Extensive microbial diversity within the chicken gut microbiome revealed by metagenomics and culture.</title>
        <authorList>
            <person name="Gilroy R."/>
            <person name="Ravi A."/>
            <person name="Getino M."/>
            <person name="Pursley I."/>
            <person name="Horton D.L."/>
            <person name="Alikhan N.F."/>
            <person name="Baker D."/>
            <person name="Gharbi K."/>
            <person name="Hall N."/>
            <person name="Watson M."/>
            <person name="Adriaenssens E.M."/>
            <person name="Foster-Nyarko E."/>
            <person name="Jarju S."/>
            <person name="Secka A."/>
            <person name="Antonio M."/>
            <person name="Oren A."/>
            <person name="Chaudhuri R.R."/>
            <person name="La Ragione R."/>
            <person name="Hildebrand F."/>
            <person name="Pallen M.J."/>
        </authorList>
    </citation>
    <scope>NUCLEOTIDE SEQUENCE</scope>
    <source>
        <strain evidence="2">ChiSjej2B20-13462</strain>
    </source>
</reference>
<evidence type="ECO:0000256" key="1">
    <source>
        <dbReference type="SAM" id="Phobius"/>
    </source>
</evidence>
<feature type="transmembrane region" description="Helical" evidence="1">
    <location>
        <begin position="44"/>
        <end position="66"/>
    </location>
</feature>
<dbReference type="Proteomes" id="UP000886874">
    <property type="component" value="Unassembled WGS sequence"/>
</dbReference>
<proteinExistence type="predicted"/>
<protein>
    <submittedName>
        <fullName evidence="2">Uncharacterized protein</fullName>
    </submittedName>
</protein>
<keyword evidence="1" id="KW-0812">Transmembrane</keyword>
<feature type="transmembrane region" description="Helical" evidence="1">
    <location>
        <begin position="16"/>
        <end position="38"/>
    </location>
</feature>